<sequence length="113" mass="13164">MQDKRSIAYFSEKLSGAALNYPTYDKEFYSPVRVLETWQHYIWPKEFMIHTDHWSLKHLRGQGTDSRMNPLEEGGDDVSKESCVSKSRPGNDSLFIKGGSMIRSRAKWMEEVM</sequence>
<evidence type="ECO:0000313" key="9">
    <source>
        <dbReference type="EMBL" id="CAI9766516.1"/>
    </source>
</evidence>
<feature type="region of interest" description="Disordered" evidence="7">
    <location>
        <begin position="65"/>
        <end position="91"/>
    </location>
</feature>
<dbReference type="SUPFAM" id="SSF56672">
    <property type="entry name" value="DNA/RNA polymerases"/>
    <property type="match status" value="1"/>
</dbReference>
<keyword evidence="3" id="KW-0540">Nuclease</keyword>
<reference evidence="9" key="1">
    <citation type="submission" date="2023-05" db="EMBL/GenBank/DDBJ databases">
        <authorList>
            <person name="Huff M."/>
        </authorList>
    </citation>
    <scope>NUCLEOTIDE SEQUENCE</scope>
</reference>
<evidence type="ECO:0000256" key="5">
    <source>
        <dbReference type="ARBA" id="ARBA00022801"/>
    </source>
</evidence>
<evidence type="ECO:0000256" key="6">
    <source>
        <dbReference type="ARBA" id="ARBA00022918"/>
    </source>
</evidence>
<organism evidence="9 10">
    <name type="scientific">Fraxinus pennsylvanica</name>
    <dbReference type="NCBI Taxonomy" id="56036"/>
    <lineage>
        <taxon>Eukaryota</taxon>
        <taxon>Viridiplantae</taxon>
        <taxon>Streptophyta</taxon>
        <taxon>Embryophyta</taxon>
        <taxon>Tracheophyta</taxon>
        <taxon>Spermatophyta</taxon>
        <taxon>Magnoliopsida</taxon>
        <taxon>eudicotyledons</taxon>
        <taxon>Gunneridae</taxon>
        <taxon>Pentapetalae</taxon>
        <taxon>asterids</taxon>
        <taxon>lamiids</taxon>
        <taxon>Lamiales</taxon>
        <taxon>Oleaceae</taxon>
        <taxon>Oleeae</taxon>
        <taxon>Fraxinus</taxon>
    </lineage>
</organism>
<dbReference type="GO" id="GO:0003964">
    <property type="term" value="F:RNA-directed DNA polymerase activity"/>
    <property type="evidence" value="ECO:0007669"/>
    <property type="project" value="UniProtKB-KW"/>
</dbReference>
<evidence type="ECO:0000256" key="3">
    <source>
        <dbReference type="ARBA" id="ARBA00022722"/>
    </source>
</evidence>
<dbReference type="GO" id="GO:0016787">
    <property type="term" value="F:hydrolase activity"/>
    <property type="evidence" value="ECO:0007669"/>
    <property type="project" value="UniProtKB-KW"/>
</dbReference>
<dbReference type="GO" id="GO:0004519">
    <property type="term" value="F:endonuclease activity"/>
    <property type="evidence" value="ECO:0007669"/>
    <property type="project" value="UniProtKB-KW"/>
</dbReference>
<gene>
    <name evidence="9" type="ORF">FPE_LOCUS13946</name>
</gene>
<evidence type="ECO:0000259" key="8">
    <source>
        <dbReference type="Pfam" id="PF17917"/>
    </source>
</evidence>
<keyword evidence="4" id="KW-0255">Endonuclease</keyword>
<evidence type="ECO:0000313" key="10">
    <source>
        <dbReference type="Proteomes" id="UP000834106"/>
    </source>
</evidence>
<dbReference type="InterPro" id="IPR043502">
    <property type="entry name" value="DNA/RNA_pol_sf"/>
</dbReference>
<evidence type="ECO:0000256" key="2">
    <source>
        <dbReference type="ARBA" id="ARBA00022695"/>
    </source>
</evidence>
<dbReference type="Pfam" id="PF17917">
    <property type="entry name" value="RT_RNaseH"/>
    <property type="match status" value="1"/>
</dbReference>
<protein>
    <recommendedName>
        <fullName evidence="8">Reverse transcriptase RNase H-like domain-containing protein</fullName>
    </recommendedName>
</protein>
<keyword evidence="1" id="KW-0808">Transferase</keyword>
<keyword evidence="2" id="KW-0548">Nucleotidyltransferase</keyword>
<keyword evidence="6" id="KW-0695">RNA-directed DNA polymerase</keyword>
<name>A0AAD1ZB49_9LAMI</name>
<proteinExistence type="predicted"/>
<dbReference type="InterPro" id="IPR041373">
    <property type="entry name" value="RT_RNaseH"/>
</dbReference>
<dbReference type="AlphaFoldDB" id="A0AAD1ZB49"/>
<evidence type="ECO:0000256" key="7">
    <source>
        <dbReference type="SAM" id="MobiDB-lite"/>
    </source>
</evidence>
<dbReference type="Proteomes" id="UP000834106">
    <property type="component" value="Chromosome 8"/>
</dbReference>
<feature type="domain" description="Reverse transcriptase RNase H-like" evidence="8">
    <location>
        <begin position="4"/>
        <end position="68"/>
    </location>
</feature>
<accession>A0AAD1ZB49</accession>
<dbReference type="PANTHER" id="PTHR35046">
    <property type="entry name" value="ZINC KNUCKLE (CCHC-TYPE) FAMILY PROTEIN"/>
    <property type="match status" value="1"/>
</dbReference>
<dbReference type="EMBL" id="OU503043">
    <property type="protein sequence ID" value="CAI9766516.1"/>
    <property type="molecule type" value="Genomic_DNA"/>
</dbReference>
<keyword evidence="10" id="KW-1185">Reference proteome</keyword>
<keyword evidence="5" id="KW-0378">Hydrolase</keyword>
<dbReference type="PANTHER" id="PTHR35046:SF9">
    <property type="entry name" value="RNA-DIRECTED DNA POLYMERASE"/>
    <property type="match status" value="1"/>
</dbReference>
<evidence type="ECO:0000256" key="1">
    <source>
        <dbReference type="ARBA" id="ARBA00022679"/>
    </source>
</evidence>
<evidence type="ECO:0000256" key="4">
    <source>
        <dbReference type="ARBA" id="ARBA00022759"/>
    </source>
</evidence>